<proteinExistence type="inferred from homology"/>
<comment type="caution">
    <text evidence="12">The sequence shown here is derived from an EMBL/GenBank/DDBJ whole genome shotgun (WGS) entry which is preliminary data.</text>
</comment>
<dbReference type="RefSeq" id="WP_053084018.1">
    <property type="nucleotide sequence ID" value="NZ_HG764815.1"/>
</dbReference>
<evidence type="ECO:0000256" key="9">
    <source>
        <dbReference type="ARBA" id="ARBA00023204"/>
    </source>
</evidence>
<dbReference type="InterPro" id="IPR011335">
    <property type="entry name" value="Restrct_endonuc-II-like"/>
</dbReference>
<dbReference type="GO" id="GO:0000724">
    <property type="term" value="P:double-strand break repair via homologous recombination"/>
    <property type="evidence" value="ECO:0007669"/>
    <property type="project" value="UniProtKB-UniRule"/>
</dbReference>
<evidence type="ECO:0000256" key="4">
    <source>
        <dbReference type="ARBA" id="ARBA00022801"/>
    </source>
</evidence>
<evidence type="ECO:0000256" key="6">
    <source>
        <dbReference type="ARBA" id="ARBA00022839"/>
    </source>
</evidence>
<dbReference type="GO" id="GO:0003678">
    <property type="term" value="F:DNA helicase activity"/>
    <property type="evidence" value="ECO:0007669"/>
    <property type="project" value="UniProtKB-UniRule"/>
</dbReference>
<protein>
    <recommendedName>
        <fullName evidence="10">RecBCD enzyme subunit RecC</fullName>
    </recommendedName>
    <alternativeName>
        <fullName evidence="10">Exonuclease V subunit RecC</fullName>
        <shortName evidence="10">ExoV subunit RecC</shortName>
    </alternativeName>
    <alternativeName>
        <fullName evidence="10">Helicase/nuclease RecBCD subunit RecC</fullName>
    </alternativeName>
</protein>
<keyword evidence="4 10" id="KW-0378">Hydrolase</keyword>
<name>W6K063_9MICO</name>
<keyword evidence="2 10" id="KW-0547">Nucleotide-binding</keyword>
<dbReference type="InterPro" id="IPR041500">
    <property type="entry name" value="RecC_C"/>
</dbReference>
<evidence type="ECO:0000256" key="3">
    <source>
        <dbReference type="ARBA" id="ARBA00022763"/>
    </source>
</evidence>
<dbReference type="EMBL" id="CAJA01000488">
    <property type="protein sequence ID" value="CCH75293.1"/>
    <property type="molecule type" value="Genomic_DNA"/>
</dbReference>
<dbReference type="HAMAP" id="MF_01486">
    <property type="entry name" value="RecC"/>
    <property type="match status" value="1"/>
</dbReference>
<dbReference type="Gene3D" id="3.40.50.10930">
    <property type="match status" value="1"/>
</dbReference>
<dbReference type="STRING" id="1193182.BN11_620002"/>
<evidence type="ECO:0000313" key="12">
    <source>
        <dbReference type="EMBL" id="CCH75293.1"/>
    </source>
</evidence>
<keyword evidence="1 10" id="KW-0540">Nuclease</keyword>
<dbReference type="InterPro" id="IPR027417">
    <property type="entry name" value="P-loop_NTPase"/>
</dbReference>
<keyword evidence="8 10" id="KW-0238">DNA-binding</keyword>
<dbReference type="Pfam" id="PF17946">
    <property type="entry name" value="RecC_C"/>
    <property type="match status" value="1"/>
</dbReference>
<dbReference type="NCBIfam" id="TIGR01450">
    <property type="entry name" value="recC"/>
    <property type="match status" value="1"/>
</dbReference>
<dbReference type="PIRSF" id="PIRSF000980">
    <property type="entry name" value="RecC"/>
    <property type="match status" value="1"/>
</dbReference>
<dbReference type="Gene3D" id="3.40.50.300">
    <property type="entry name" value="P-loop containing nucleotide triphosphate hydrolases"/>
    <property type="match status" value="2"/>
</dbReference>
<dbReference type="GO" id="GO:0009338">
    <property type="term" value="C:exodeoxyribonuclease V complex"/>
    <property type="evidence" value="ECO:0007669"/>
    <property type="project" value="InterPro"/>
</dbReference>
<dbReference type="OrthoDB" id="9762834at2"/>
<evidence type="ECO:0000256" key="7">
    <source>
        <dbReference type="ARBA" id="ARBA00022840"/>
    </source>
</evidence>
<sequence length="1155" mass="124225">MAIHLHRAARTDLLVEELASVLAVPASDPFATELVVVPAKGVERWLTQRLAHRLGAANGDDGVCAGVRFLSPNRLVTLLLGTDRDDPWLPDQLVWPVLAAIDDNLGMPWATQLAAHLGYGDESPQGRLRAGRRYAVARRLAGLFDAYAAQRPALLRSWEAAADVGPWEDGSGAPLDADLAWQPHVWRAVVDRVRLPTPVARHAQTVESLRTAPEAFDIPDRLSLFGHTRLASTEVELLAAVAEHRDVHLWLPHPSETLWAALQSVVIDGPCARADDRSVLAVRHPLLASLGRDVRELQRTLALAGPMSEETIAEPAGGGIPDPATWLEWLQADLRADRVPTTAEAAQRGIPVGDRSIQVHGAHGPARQVEVLREVLLGLLADDPSLEPRDILVMCPDVDTFAPLIHADFGLGDLWIGDTPGSSLHPGHHLRVQLADRSKIFTNPLLAIAAQLVELAAGRITASEVLDLAATEPVRRRFGFDEDDLERFAAWTEQAAIRWGLDGRHRTEFQLDGLDANSWHAGLDRLLLGVTRAEDGTRSYPFVLPLDDVDSGSIELAGRVVEFVDRIAAFRDACTCAQSAAQWTAALRDGVSALTDVPFTDLWQQAEFERELAVIAGSASAITLSHSDIRTLLSTRLESRATRANFRTGSLTVCTMVPMRSVPHRVVALLGLDDGVFPRASTPDGDDVLARAPRTGERDARSEDRQLLLDAILAATDTLVVTYSAADPHTGAPRPPAVPLGELIDAARATAGLDPTGAIGAIGAIGADDADTRPVRRHRLQPFDTENLTPDAISGVPFSFDPQSVPAAQALRDGKALTASGAAATSGLAVPGPLPMRDGDDLTVADLITFFANPTRAYLRERLDVASPLEEELRPDAIPVDLDGLQSWQIGERLLSDLLAGKASVEIERAELQRGSLPPAALGYRLLVDIGPRADAIAAATGRILTDSPVAARSVDIDVEIGGGRRLVGSVQRVHDRAFVLPTYSTLSGKHRLEAWITLLALTAGTPAGAGPWTAHAIGRRGKDSCVANVGPIAPDLARTFLLELVELRDLGLSMPLAFAPKTSYDYAARLHQLKGRKETLALAAAREQWEKRFDNNDPSIALLYGPNPPLDIWLGPPSADEVWEFAGEAESLPSRLGHTAMRVFRPALLAGVGK</sequence>
<keyword evidence="5 10" id="KW-0347">Helicase</keyword>
<dbReference type="InterPro" id="IPR013986">
    <property type="entry name" value="DExx_box_DNA_helicase_dom_sf"/>
</dbReference>
<comment type="subunit">
    <text evidence="10">Heterotrimer of RecB, RecC and RecD. All subunits contribute to DNA-binding.</text>
</comment>
<evidence type="ECO:0000256" key="2">
    <source>
        <dbReference type="ARBA" id="ARBA00022741"/>
    </source>
</evidence>
<keyword evidence="9 10" id="KW-0234">DNA repair</keyword>
<dbReference type="Pfam" id="PF04257">
    <property type="entry name" value="Exonuc_V_gamma"/>
    <property type="match status" value="1"/>
</dbReference>
<evidence type="ECO:0000256" key="8">
    <source>
        <dbReference type="ARBA" id="ARBA00023125"/>
    </source>
</evidence>
<dbReference type="PANTHER" id="PTHR30591:SF1">
    <property type="entry name" value="RECBCD ENZYME SUBUNIT RECC"/>
    <property type="match status" value="1"/>
</dbReference>
<keyword evidence="13" id="KW-1185">Reference proteome</keyword>
<organism evidence="12 13">
    <name type="scientific">Nostocoides australiense Ben110</name>
    <dbReference type="NCBI Taxonomy" id="1193182"/>
    <lineage>
        <taxon>Bacteria</taxon>
        <taxon>Bacillati</taxon>
        <taxon>Actinomycetota</taxon>
        <taxon>Actinomycetes</taxon>
        <taxon>Micrococcales</taxon>
        <taxon>Intrasporangiaceae</taxon>
        <taxon>Nostocoides</taxon>
    </lineage>
</organism>
<dbReference type="Proteomes" id="UP000035763">
    <property type="component" value="Unassembled WGS sequence"/>
</dbReference>
<keyword evidence="3 10" id="KW-0227">DNA damage</keyword>
<comment type="similarity">
    <text evidence="10">Belongs to the RecC family.</text>
</comment>
<feature type="domain" description="RecC C-terminal" evidence="11">
    <location>
        <begin position="840"/>
        <end position="1071"/>
    </location>
</feature>
<evidence type="ECO:0000259" key="11">
    <source>
        <dbReference type="Pfam" id="PF17946"/>
    </source>
</evidence>
<accession>W6K063</accession>
<evidence type="ECO:0000256" key="1">
    <source>
        <dbReference type="ARBA" id="ARBA00022722"/>
    </source>
</evidence>
<dbReference type="GO" id="GO:0003677">
    <property type="term" value="F:DNA binding"/>
    <property type="evidence" value="ECO:0007669"/>
    <property type="project" value="UniProtKB-UniRule"/>
</dbReference>
<evidence type="ECO:0000313" key="13">
    <source>
        <dbReference type="Proteomes" id="UP000035763"/>
    </source>
</evidence>
<dbReference type="SUPFAM" id="SSF52540">
    <property type="entry name" value="P-loop containing nucleoside triphosphate hydrolases"/>
    <property type="match status" value="2"/>
</dbReference>
<dbReference type="InterPro" id="IPR006697">
    <property type="entry name" value="RecC"/>
</dbReference>
<comment type="miscellaneous">
    <text evidence="10">In the RecBCD complex, RecB has a slow 3'-5' helicase, an exonuclease activity and loads RecA onto ssDNA, RecD has a fast 5'-3' helicase activity, while RecC stimulates the ATPase and processivity of the RecB helicase and contributes to recognition of the Chi site.</text>
</comment>
<evidence type="ECO:0000256" key="10">
    <source>
        <dbReference type="HAMAP-Rule" id="MF_01486"/>
    </source>
</evidence>
<keyword evidence="7 10" id="KW-0067">ATP-binding</keyword>
<comment type="function">
    <text evidence="10">A helicase/nuclease that prepares dsDNA breaks (DSB) for recombinational DNA repair. Binds to DSBs and unwinds DNA via a highly rapid and processive ATP-dependent bidirectional helicase activity. Unwinds dsDNA until it encounters a Chi (crossover hotspot instigator) sequence from the 3' direction. Cuts ssDNA a few nucleotides 3' to the Chi site. The properties and activities of the enzyme are changed at Chi. The Chi-altered holoenzyme produces a long 3'-ssDNA overhang and facilitates RecA-binding to the ssDNA for homologous DNA recombination and repair. Holoenzyme degrades any linearized DNA that is unable to undergo homologous recombination. In the holoenzyme this subunit recognizes the wild-type Chi sequence, and when added to isolated RecB increases its ATP-dependent helicase processivity.</text>
</comment>
<dbReference type="Gene3D" id="1.10.10.160">
    <property type="match status" value="1"/>
</dbReference>
<dbReference type="GO" id="GO:0005524">
    <property type="term" value="F:ATP binding"/>
    <property type="evidence" value="ECO:0007669"/>
    <property type="project" value="UniProtKB-UniRule"/>
</dbReference>
<dbReference type="GO" id="GO:0008854">
    <property type="term" value="F:exodeoxyribonuclease V activity"/>
    <property type="evidence" value="ECO:0007669"/>
    <property type="project" value="InterPro"/>
</dbReference>
<keyword evidence="6 10" id="KW-0269">Exonuclease</keyword>
<dbReference type="SUPFAM" id="SSF52980">
    <property type="entry name" value="Restriction endonuclease-like"/>
    <property type="match status" value="1"/>
</dbReference>
<reference evidence="12 13" key="1">
    <citation type="journal article" date="2013" name="ISME J.">
        <title>A metabolic model for members of the genus Tetrasphaera involved in enhanced biological phosphorus removal.</title>
        <authorList>
            <person name="Kristiansen R."/>
            <person name="Nguyen H.T.T."/>
            <person name="Saunders A.M."/>
            <person name="Nielsen J.L."/>
            <person name="Wimmer R."/>
            <person name="Le V.Q."/>
            <person name="McIlroy S.J."/>
            <person name="Petrovski S."/>
            <person name="Seviour R.J."/>
            <person name="Calteau A."/>
            <person name="Nielsen K.L."/>
            <person name="Nielsen P.H."/>
        </authorList>
    </citation>
    <scope>NUCLEOTIDE SEQUENCE [LARGE SCALE GENOMIC DNA]</scope>
    <source>
        <strain evidence="12 13">Ben110</strain>
    </source>
</reference>
<gene>
    <name evidence="10 12" type="primary">recC</name>
    <name evidence="12" type="ORF">BN11_620002</name>
</gene>
<evidence type="ECO:0000256" key="5">
    <source>
        <dbReference type="ARBA" id="ARBA00022806"/>
    </source>
</evidence>
<dbReference type="PANTHER" id="PTHR30591">
    <property type="entry name" value="RECBCD ENZYME SUBUNIT RECC"/>
    <property type="match status" value="1"/>
</dbReference>
<dbReference type="AlphaFoldDB" id="W6K063"/>
<dbReference type="Gene3D" id="1.10.10.990">
    <property type="match status" value="1"/>
</dbReference>